<dbReference type="RefSeq" id="WP_150943036.1">
    <property type="nucleotide sequence ID" value="NZ_VCMV01000012.1"/>
</dbReference>
<evidence type="ECO:0000256" key="1">
    <source>
        <dbReference type="SAM" id="MobiDB-lite"/>
    </source>
</evidence>
<gene>
    <name evidence="2" type="ORF">FEZ63_07610</name>
</gene>
<dbReference type="AlphaFoldDB" id="A0A5N3PDR3"/>
<evidence type="ECO:0000313" key="2">
    <source>
        <dbReference type="EMBL" id="KAB0267869.1"/>
    </source>
</evidence>
<organism evidence="2 3">
    <name type="scientific">Microvirga brassicacearum</name>
    <dbReference type="NCBI Taxonomy" id="2580413"/>
    <lineage>
        <taxon>Bacteria</taxon>
        <taxon>Pseudomonadati</taxon>
        <taxon>Pseudomonadota</taxon>
        <taxon>Alphaproteobacteria</taxon>
        <taxon>Hyphomicrobiales</taxon>
        <taxon>Methylobacteriaceae</taxon>
        <taxon>Microvirga</taxon>
    </lineage>
</organism>
<feature type="region of interest" description="Disordered" evidence="1">
    <location>
        <begin position="32"/>
        <end position="80"/>
    </location>
</feature>
<evidence type="ECO:0000313" key="3">
    <source>
        <dbReference type="Proteomes" id="UP000325684"/>
    </source>
</evidence>
<reference evidence="2 3" key="1">
    <citation type="journal article" date="2019" name="Microorganisms">
        <title>Genome Insights into the Novel Species Microvirga brassicacearum, a Rapeseed Endophyte with Biotechnological Potential.</title>
        <authorList>
            <person name="Jimenez-Gomez A."/>
            <person name="Saati-Santamaria Z."/>
            <person name="Igual J.M."/>
            <person name="Rivas R."/>
            <person name="Mateos P.F."/>
            <person name="Garcia-Fraile P."/>
        </authorList>
    </citation>
    <scope>NUCLEOTIDE SEQUENCE [LARGE SCALE GENOMIC DNA]</scope>
    <source>
        <strain evidence="2 3">CDVBN77</strain>
    </source>
</reference>
<dbReference type="Proteomes" id="UP000325684">
    <property type="component" value="Unassembled WGS sequence"/>
</dbReference>
<protein>
    <submittedName>
        <fullName evidence="2">Uncharacterized protein</fullName>
    </submittedName>
</protein>
<comment type="caution">
    <text evidence="2">The sequence shown here is derived from an EMBL/GenBank/DDBJ whole genome shotgun (WGS) entry which is preliminary data.</text>
</comment>
<proteinExistence type="predicted"/>
<sequence>MLRQHRAFTVEIKGRRKAGAFDWKSAFAAAENPQKLSRALPQVRTSRSEDNIPPNEPAPRRVLPALPQDELPSKPPVAETTAVIRPAPPVETTLPRAPALTSGAKRVAVAKLTSDRPVGNEAAESDRPQAAIPPPIDPIYRTRRIAAALSRAEKWKRRLPVVLR</sequence>
<name>A0A5N3PDR3_9HYPH</name>
<dbReference type="EMBL" id="VCMV01000012">
    <property type="protein sequence ID" value="KAB0267869.1"/>
    <property type="molecule type" value="Genomic_DNA"/>
</dbReference>
<feature type="region of interest" description="Disordered" evidence="1">
    <location>
        <begin position="111"/>
        <end position="136"/>
    </location>
</feature>
<keyword evidence="3" id="KW-1185">Reference proteome</keyword>
<accession>A0A5N3PDR3</accession>